<feature type="region of interest" description="Disordered" evidence="1">
    <location>
        <begin position="1"/>
        <end position="28"/>
    </location>
</feature>
<dbReference type="AlphaFoldDB" id="A0ABD0SGN0"/>
<comment type="caution">
    <text evidence="2">The sequence shown here is derived from an EMBL/GenBank/DDBJ whole genome shotgun (WGS) entry which is preliminary data.</text>
</comment>
<evidence type="ECO:0000313" key="2">
    <source>
        <dbReference type="EMBL" id="KAL0818989.1"/>
    </source>
</evidence>
<proteinExistence type="predicted"/>
<organism evidence="2 3">
    <name type="scientific">Loxostege sticticalis</name>
    <name type="common">Beet webworm moth</name>
    <dbReference type="NCBI Taxonomy" id="481309"/>
    <lineage>
        <taxon>Eukaryota</taxon>
        <taxon>Metazoa</taxon>
        <taxon>Ecdysozoa</taxon>
        <taxon>Arthropoda</taxon>
        <taxon>Hexapoda</taxon>
        <taxon>Insecta</taxon>
        <taxon>Pterygota</taxon>
        <taxon>Neoptera</taxon>
        <taxon>Endopterygota</taxon>
        <taxon>Lepidoptera</taxon>
        <taxon>Glossata</taxon>
        <taxon>Ditrysia</taxon>
        <taxon>Pyraloidea</taxon>
        <taxon>Crambidae</taxon>
        <taxon>Pyraustinae</taxon>
        <taxon>Loxostege</taxon>
    </lineage>
</organism>
<feature type="region of interest" description="Disordered" evidence="1">
    <location>
        <begin position="303"/>
        <end position="347"/>
    </location>
</feature>
<protein>
    <submittedName>
        <fullName evidence="2">Uncharacterized protein</fullName>
    </submittedName>
</protein>
<dbReference type="Proteomes" id="UP001549921">
    <property type="component" value="Unassembled WGS sequence"/>
</dbReference>
<sequence>MPDGDGEDPPGGTEKRKIPNRNPGTAANDEDFYKAYVKPGYKRLFLENSVSGDFNVFVESTKDNEKIGNNNPIVTTNLFKNDIKGMTNIRRINANKICVTFSQSSNANNFLKNDQFLLKHQLKAYIPATAVETVGVLRYVPTSISNEELFKKLSSSFEIIGVRRFTKKDNGHIKPFQTVSVTFLSTTLPEYVYLDLFRFRVYQYNAPLLQCFKCFKFNHGAKICKSAQKCSICSEEHHFSECTSNKVAKCVNCQGAHLAISRDCPIKKQKIEDKKNKVTYANVVLNKSSPAIKNYQTDFPTLSTPKLNSKPLQSRKTQGVSASPTPISTASVDTSTSSIENKEQSQNMSNEKLIDEILSNDYIRKGLIGALVAIGNEKRAIPNSVIQEILINSFKGRSFDG</sequence>
<dbReference type="EMBL" id="JBEDNZ010000021">
    <property type="protein sequence ID" value="KAL0818989.1"/>
    <property type="molecule type" value="Genomic_DNA"/>
</dbReference>
<reference evidence="2 3" key="1">
    <citation type="submission" date="2024-06" db="EMBL/GenBank/DDBJ databases">
        <title>A chromosome-level genome assembly of beet webworm, Loxostege sticticalis.</title>
        <authorList>
            <person name="Zhang Y."/>
        </authorList>
    </citation>
    <scope>NUCLEOTIDE SEQUENCE [LARGE SCALE GENOMIC DNA]</scope>
    <source>
        <strain evidence="2">AQ028</strain>
        <tissue evidence="2">Male pupae</tissue>
    </source>
</reference>
<evidence type="ECO:0000256" key="1">
    <source>
        <dbReference type="SAM" id="MobiDB-lite"/>
    </source>
</evidence>
<gene>
    <name evidence="2" type="ORF">ABMA28_008276</name>
</gene>
<evidence type="ECO:0000313" key="3">
    <source>
        <dbReference type="Proteomes" id="UP001549921"/>
    </source>
</evidence>
<name>A0ABD0SGN0_LOXSC</name>
<accession>A0ABD0SGN0</accession>